<gene>
    <name evidence="2" type="ORF">A3D08_01325</name>
</gene>
<evidence type="ECO:0000259" key="1">
    <source>
        <dbReference type="Pfam" id="PF18904"/>
    </source>
</evidence>
<name>A0A1F7HLJ1_9BACT</name>
<comment type="caution">
    <text evidence="2">The sequence shown here is derived from an EMBL/GenBank/DDBJ whole genome shotgun (WGS) entry which is preliminary data.</text>
</comment>
<proteinExistence type="predicted"/>
<feature type="domain" description="DUF5660" evidence="1">
    <location>
        <begin position="78"/>
        <end position="187"/>
    </location>
</feature>
<dbReference type="Proteomes" id="UP000178098">
    <property type="component" value="Unassembled WGS sequence"/>
</dbReference>
<accession>A0A1F7HLJ1</accession>
<protein>
    <recommendedName>
        <fullName evidence="1">DUF5660 domain-containing protein</fullName>
    </recommendedName>
</protein>
<dbReference type="AlphaFoldDB" id="A0A1F7HLJ1"/>
<dbReference type="InterPro" id="IPR043719">
    <property type="entry name" value="DUF5660"/>
</dbReference>
<evidence type="ECO:0000313" key="3">
    <source>
        <dbReference type="Proteomes" id="UP000178098"/>
    </source>
</evidence>
<dbReference type="Pfam" id="PF18904">
    <property type="entry name" value="DUF5660"/>
    <property type="match status" value="1"/>
</dbReference>
<evidence type="ECO:0000313" key="2">
    <source>
        <dbReference type="EMBL" id="OGK32059.1"/>
    </source>
</evidence>
<sequence length="187" mass="21215">MTMQSQAQKKPVTYTNPQEVLRNVGSTGDAIAQDILRQKDAFEGRFAQAQRRGPINREVVAFSKDSYQETHLKRDEIRAIQETIAAIQREVREIKAYSAGVSEEVSKIERATMQALPSRIGVYHVRYYELMLQYLRGIKAKVGEAKTWLMAMQSKKAKRGSAYAVRTKKLGTQYSLSQEQQLARSVG</sequence>
<organism evidence="2 3">
    <name type="scientific">Candidatus Roizmanbacteria bacterium RIFCSPHIGHO2_02_FULL_43_11</name>
    <dbReference type="NCBI Taxonomy" id="1802043"/>
    <lineage>
        <taxon>Bacteria</taxon>
        <taxon>Candidatus Roizmaniibacteriota</taxon>
    </lineage>
</organism>
<dbReference type="EMBL" id="MFZT01000002">
    <property type="protein sequence ID" value="OGK32059.1"/>
    <property type="molecule type" value="Genomic_DNA"/>
</dbReference>
<reference evidence="2 3" key="1">
    <citation type="journal article" date="2016" name="Nat. Commun.">
        <title>Thousands of microbial genomes shed light on interconnected biogeochemical processes in an aquifer system.</title>
        <authorList>
            <person name="Anantharaman K."/>
            <person name="Brown C.T."/>
            <person name="Hug L.A."/>
            <person name="Sharon I."/>
            <person name="Castelle C.J."/>
            <person name="Probst A.J."/>
            <person name="Thomas B.C."/>
            <person name="Singh A."/>
            <person name="Wilkins M.J."/>
            <person name="Karaoz U."/>
            <person name="Brodie E.L."/>
            <person name="Williams K.H."/>
            <person name="Hubbard S.S."/>
            <person name="Banfield J.F."/>
        </authorList>
    </citation>
    <scope>NUCLEOTIDE SEQUENCE [LARGE SCALE GENOMIC DNA]</scope>
</reference>